<sequence>MQLKVVVFTSWLLATFWSLAGYAAPLRMLVTDMPLFVDPQPNGEVSGYAVEMAAEIAREAGFELQPYPMPLARKLAELNNHPPQTLAIVNRTEDREADYFWITPIVAVPVTLFVRSDSELVNAGSVSIADIKSVSAVRNEYRHRELKARGAKNIMAVKGWEHAVEAVLKGRVESILFSPLGLRLICIKQHLNCSDLQPVLTLQTRYTYLALPRISGNQALAERLTFAASRYKNQRAFEEQARALLSKLMSVGHELELRDGILFEKNYYPDIEERKLWVIADKIPFFVEQDERGRIHGYGASLVTGILAQAGITQQRFLVAPWERIFRESLTKSNVLAFAITRTPQRESLFHWITPLTRARQGVYGLNAVKYASLAQLPPDTRVAVLSGDFRVERARQLGLDPIEYDSLPVAIEAVYGHDAELVFTSSAGLTLACQKLAHKCNGLALAAEDDVSTTYLVLSKQGTTLALVERLKLAAVREKESDTYIQWSREWSDDLNRQGLLQHISEGVVNVWPKGQ</sequence>
<dbReference type="RefSeq" id="WP_115593300.1">
    <property type="nucleotide sequence ID" value="NZ_QRHA01000006.1"/>
</dbReference>
<organism evidence="2 3">
    <name type="scientific">Alteromonas aestuariivivens</name>
    <dbReference type="NCBI Taxonomy" id="1938339"/>
    <lineage>
        <taxon>Bacteria</taxon>
        <taxon>Pseudomonadati</taxon>
        <taxon>Pseudomonadota</taxon>
        <taxon>Gammaproteobacteria</taxon>
        <taxon>Alteromonadales</taxon>
        <taxon>Alteromonadaceae</taxon>
        <taxon>Alteromonas/Salinimonas group</taxon>
        <taxon>Alteromonas</taxon>
    </lineage>
</organism>
<dbReference type="EMBL" id="QRHA01000006">
    <property type="protein sequence ID" value="RDV25644.1"/>
    <property type="molecule type" value="Genomic_DNA"/>
</dbReference>
<proteinExistence type="predicted"/>
<protein>
    <recommendedName>
        <fullName evidence="1">Solute-binding protein family 3/N-terminal domain-containing protein</fullName>
    </recommendedName>
</protein>
<dbReference type="InterPro" id="IPR001638">
    <property type="entry name" value="Solute-binding_3/MltF_N"/>
</dbReference>
<dbReference type="Gene3D" id="3.40.190.10">
    <property type="entry name" value="Periplasmic binding protein-like II"/>
    <property type="match status" value="4"/>
</dbReference>
<dbReference type="PANTHER" id="PTHR38834:SF3">
    <property type="entry name" value="SOLUTE-BINDING PROTEIN FAMILY 3_N-TERMINAL DOMAIN-CONTAINING PROTEIN"/>
    <property type="match status" value="1"/>
</dbReference>
<reference evidence="3" key="1">
    <citation type="submission" date="2018-08" db="EMBL/GenBank/DDBJ databases">
        <authorList>
            <person name="Zhang J."/>
            <person name="Du Z.-J."/>
        </authorList>
    </citation>
    <scope>NUCLEOTIDE SEQUENCE [LARGE SCALE GENOMIC DNA]</scope>
    <source>
        <strain evidence="3">KCTC 52655</strain>
    </source>
</reference>
<keyword evidence="3" id="KW-1185">Reference proteome</keyword>
<accession>A0A3D8M7V9</accession>
<dbReference type="Pfam" id="PF00497">
    <property type="entry name" value="SBP_bac_3"/>
    <property type="match status" value="1"/>
</dbReference>
<gene>
    <name evidence="2" type="ORF">DXV75_10190</name>
</gene>
<evidence type="ECO:0000259" key="1">
    <source>
        <dbReference type="Pfam" id="PF00497"/>
    </source>
</evidence>
<dbReference type="OrthoDB" id="8587856at2"/>
<evidence type="ECO:0000313" key="3">
    <source>
        <dbReference type="Proteomes" id="UP000256561"/>
    </source>
</evidence>
<comment type="caution">
    <text evidence="2">The sequence shown here is derived from an EMBL/GenBank/DDBJ whole genome shotgun (WGS) entry which is preliminary data.</text>
</comment>
<dbReference type="Proteomes" id="UP000256561">
    <property type="component" value="Unassembled WGS sequence"/>
</dbReference>
<feature type="domain" description="Solute-binding protein family 3/N-terminal" evidence="1">
    <location>
        <begin position="40"/>
        <end position="167"/>
    </location>
</feature>
<dbReference type="AlphaFoldDB" id="A0A3D8M7V9"/>
<dbReference type="SUPFAM" id="SSF53850">
    <property type="entry name" value="Periplasmic binding protein-like II"/>
    <property type="match status" value="2"/>
</dbReference>
<dbReference type="PANTHER" id="PTHR38834">
    <property type="entry name" value="PERIPLASMIC SUBSTRATE BINDING PROTEIN FAMILY 3"/>
    <property type="match status" value="1"/>
</dbReference>
<name>A0A3D8M7V9_9ALTE</name>
<evidence type="ECO:0000313" key="2">
    <source>
        <dbReference type="EMBL" id="RDV25644.1"/>
    </source>
</evidence>